<keyword evidence="2" id="KW-1185">Reference proteome</keyword>
<name>A0ABT3CMS4_9MYCO</name>
<dbReference type="EMBL" id="JACKTY010000051">
    <property type="protein sequence ID" value="MCV7230696.1"/>
    <property type="molecule type" value="Genomic_DNA"/>
</dbReference>
<evidence type="ECO:0000313" key="1">
    <source>
        <dbReference type="EMBL" id="MCV7230696.1"/>
    </source>
</evidence>
<sequence>MSKKSKPLADLDFSGLLGCMKSGLFTCRLCGHNVFPGAELCFQCKEVAHV</sequence>
<reference evidence="1 2" key="1">
    <citation type="journal article" date="2022" name="BMC Genomics">
        <title>Comparative genome analysis of mycobacteria focusing on tRNA and non-coding RNA.</title>
        <authorList>
            <person name="Behra P.R.K."/>
            <person name="Pettersson B.M.F."/>
            <person name="Ramesh M."/>
            <person name="Das S."/>
            <person name="Dasgupta S."/>
            <person name="Kirsebom L.A."/>
        </authorList>
    </citation>
    <scope>NUCLEOTIDE SEQUENCE [LARGE SCALE GENOMIC DNA]</scope>
    <source>
        <strain evidence="1 2">DSM 44078</strain>
    </source>
</reference>
<protein>
    <recommendedName>
        <fullName evidence="3">DUF35 domain-containing protein</fullName>
    </recommendedName>
</protein>
<dbReference type="Proteomes" id="UP001526201">
    <property type="component" value="Unassembled WGS sequence"/>
</dbReference>
<dbReference type="RefSeq" id="WP_264071983.1">
    <property type="nucleotide sequence ID" value="NZ_JACKTY010000051.1"/>
</dbReference>
<evidence type="ECO:0000313" key="2">
    <source>
        <dbReference type="Proteomes" id="UP001526201"/>
    </source>
</evidence>
<organism evidence="1 2">
    <name type="scientific">Mycolicibacterium komossense</name>
    <dbReference type="NCBI Taxonomy" id="1779"/>
    <lineage>
        <taxon>Bacteria</taxon>
        <taxon>Bacillati</taxon>
        <taxon>Actinomycetota</taxon>
        <taxon>Actinomycetes</taxon>
        <taxon>Mycobacteriales</taxon>
        <taxon>Mycobacteriaceae</taxon>
        <taxon>Mycolicibacterium</taxon>
    </lineage>
</organism>
<gene>
    <name evidence="1" type="ORF">H7J73_32280</name>
</gene>
<accession>A0ABT3CMS4</accession>
<comment type="caution">
    <text evidence="1">The sequence shown here is derived from an EMBL/GenBank/DDBJ whole genome shotgun (WGS) entry which is preliminary data.</text>
</comment>
<proteinExistence type="predicted"/>
<evidence type="ECO:0008006" key="3">
    <source>
        <dbReference type="Google" id="ProtNLM"/>
    </source>
</evidence>